<dbReference type="AlphaFoldDB" id="A0A6N3X1T8"/>
<dbReference type="EMBL" id="JXUO01000310">
    <property type="protein sequence ID" value="KKZ10636.1"/>
    <property type="molecule type" value="Genomic_DNA"/>
</dbReference>
<dbReference type="InterPro" id="IPR054767">
    <property type="entry name" value="Cas10-Cmr2_palm2"/>
</dbReference>
<evidence type="ECO:0000313" key="5">
    <source>
        <dbReference type="Proteomes" id="UP000035054"/>
    </source>
</evidence>
<dbReference type="Proteomes" id="UP000035054">
    <property type="component" value="Unassembled WGS sequence"/>
</dbReference>
<evidence type="ECO:0000313" key="4">
    <source>
        <dbReference type="EMBL" id="KKZ10636.1"/>
    </source>
</evidence>
<evidence type="ECO:0000256" key="2">
    <source>
        <dbReference type="ARBA" id="ARBA00023118"/>
    </source>
</evidence>
<proteinExistence type="predicted"/>
<dbReference type="GO" id="GO:0051607">
    <property type="term" value="P:defense response to virus"/>
    <property type="evidence" value="ECO:0007669"/>
    <property type="project" value="UniProtKB-KW"/>
</dbReference>
<dbReference type="Gene3D" id="3.30.70.270">
    <property type="match status" value="1"/>
</dbReference>
<dbReference type="GO" id="GO:0000166">
    <property type="term" value="F:nucleotide binding"/>
    <property type="evidence" value="ECO:0007669"/>
    <property type="project" value="UniProtKB-KW"/>
</dbReference>
<evidence type="ECO:0000256" key="1">
    <source>
        <dbReference type="ARBA" id="ARBA00022741"/>
    </source>
</evidence>
<keyword evidence="2" id="KW-0051">Antiviral defense</keyword>
<feature type="domain" description="Cas10/Cmr2 second palm" evidence="3">
    <location>
        <begin position="2"/>
        <end position="84"/>
    </location>
</feature>
<sequence>EHGGQTIYAGGDDVLAMHPLPEALCCATRLAKCYRQAFENHADATLSATVLFAHVRSPLIAVINEAHRLLDNVAKDENGRDSLAVGILKSGELNCQWVTTWRREQRDAVACLNDLVTFLKSSATEPCLSSAIVYRIRSTLSRLCEQHLWCPGSWGEMPAGLDVPALLRAEIGHSLEIRTGEDHMDTHTADLTDRVWHLMQRSPAPSSNKTTKACCGKVKVGLDALLLARFLARTVNGEADA</sequence>
<name>A0A6N3X1T8_9SYNE</name>
<reference evidence="4 5" key="1">
    <citation type="submission" date="2015-01" db="EMBL/GenBank/DDBJ databases">
        <title>Lifestyle Evolution in Cyanobacterial Symbionts of Sponges.</title>
        <authorList>
            <person name="Burgsdorf I."/>
            <person name="Slaby B.M."/>
            <person name="Handley K.M."/>
            <person name="Haber M."/>
            <person name="Blom J."/>
            <person name="Marshall C.W."/>
            <person name="Gilbert J.A."/>
            <person name="Hentschel U."/>
            <person name="Steindler L."/>
        </authorList>
    </citation>
    <scope>NUCLEOTIDE SEQUENCE [LARGE SCALE GENOMIC DNA]</scope>
    <source>
        <strain evidence="4">142</strain>
    </source>
</reference>
<comment type="caution">
    <text evidence="4">The sequence shown here is derived from an EMBL/GenBank/DDBJ whole genome shotgun (WGS) entry which is preliminary data.</text>
</comment>
<dbReference type="Pfam" id="PF22335">
    <property type="entry name" value="Cas10-Cmr2_palm2"/>
    <property type="match status" value="1"/>
</dbReference>
<dbReference type="InterPro" id="IPR043128">
    <property type="entry name" value="Rev_trsase/Diguanyl_cyclase"/>
</dbReference>
<organism evidence="4 5">
    <name type="scientific">Candidatus Synechococcus spongiarum 142</name>
    <dbReference type="NCBI Taxonomy" id="1608213"/>
    <lineage>
        <taxon>Bacteria</taxon>
        <taxon>Bacillati</taxon>
        <taxon>Cyanobacteriota</taxon>
        <taxon>Cyanophyceae</taxon>
        <taxon>Synechococcales</taxon>
        <taxon>Synechococcaceae</taxon>
        <taxon>Synechococcus</taxon>
    </lineage>
</organism>
<keyword evidence="1" id="KW-0547">Nucleotide-binding</keyword>
<accession>A0A6N3X1T8</accession>
<evidence type="ECO:0000259" key="3">
    <source>
        <dbReference type="Pfam" id="PF22335"/>
    </source>
</evidence>
<feature type="non-terminal residue" evidence="4">
    <location>
        <position position="1"/>
    </location>
</feature>
<protein>
    <recommendedName>
        <fullName evidence="3">Cas10/Cmr2 second palm domain-containing protein</fullName>
    </recommendedName>
</protein>
<gene>
    <name evidence="4" type="ORF">TH68_10135</name>
</gene>